<dbReference type="EMBL" id="VLKR01000049">
    <property type="protein sequence ID" value="TWI14885.1"/>
    <property type="molecule type" value="Genomic_DNA"/>
</dbReference>
<proteinExistence type="predicted"/>
<evidence type="ECO:0000313" key="1">
    <source>
        <dbReference type="EMBL" id="TWI14885.1"/>
    </source>
</evidence>
<protein>
    <recommendedName>
        <fullName evidence="3">Lipoprotein</fullName>
    </recommendedName>
</protein>
<evidence type="ECO:0008006" key="3">
    <source>
        <dbReference type="Google" id="ProtNLM"/>
    </source>
</evidence>
<gene>
    <name evidence="1" type="ORF">IQ31_05304</name>
</gene>
<accession>A0A562M4M5</accession>
<sequence length="220" mass="25145">MFIFNYGDIYDGYNIIPFSKTIMKNILFASTLVLSILSCQENKQQNSPLVENAVDNAESAASGSFKSYRGNNITVDNIYSELIKDDKNLTALNSRIVKTLEETEKVLVVYNIVLNTNNSYYQDANEQTKAITDSFVKQQVEKEITASADRYDLKVKDITDHISQITKNNETLVSTYTAFKIRKTLPEIEKYQNAHPLKIDSLNTFISKQNKLLEELKKFK</sequence>
<evidence type="ECO:0000313" key="2">
    <source>
        <dbReference type="Proteomes" id="UP000315908"/>
    </source>
</evidence>
<dbReference type="AlphaFoldDB" id="A0A562M4M5"/>
<dbReference type="Proteomes" id="UP000315908">
    <property type="component" value="Unassembled WGS sequence"/>
</dbReference>
<reference evidence="1 2" key="1">
    <citation type="journal article" date="2015" name="Stand. Genomic Sci.">
        <title>Genomic Encyclopedia of Bacterial and Archaeal Type Strains, Phase III: the genomes of soil and plant-associated and newly described type strains.</title>
        <authorList>
            <person name="Whitman W.B."/>
            <person name="Woyke T."/>
            <person name="Klenk H.P."/>
            <person name="Zhou Y."/>
            <person name="Lilburn T.G."/>
            <person name="Beck B.J."/>
            <person name="De Vos P."/>
            <person name="Vandamme P."/>
            <person name="Eisen J.A."/>
            <person name="Garrity G."/>
            <person name="Hugenholtz P."/>
            <person name="Kyrpides N.C."/>
        </authorList>
    </citation>
    <scope>NUCLEOTIDE SEQUENCE [LARGE SCALE GENOMIC DNA]</scope>
    <source>
        <strain evidence="1 2">CGMCC 1.6855</strain>
    </source>
</reference>
<organism evidence="1 2">
    <name type="scientific">Sphingobacterium siyangense</name>
    <dbReference type="NCBI Taxonomy" id="459529"/>
    <lineage>
        <taxon>Bacteria</taxon>
        <taxon>Pseudomonadati</taxon>
        <taxon>Bacteroidota</taxon>
        <taxon>Sphingobacteriia</taxon>
        <taxon>Sphingobacteriales</taxon>
        <taxon>Sphingobacteriaceae</taxon>
        <taxon>Sphingobacterium</taxon>
    </lineage>
</organism>
<name>A0A562M4M5_9SPHI</name>
<dbReference type="RefSeq" id="WP_198385967.1">
    <property type="nucleotide sequence ID" value="NZ_JBPFQD010000022.1"/>
</dbReference>
<comment type="caution">
    <text evidence="1">The sequence shown here is derived from an EMBL/GenBank/DDBJ whole genome shotgun (WGS) entry which is preliminary data.</text>
</comment>